<sequence length="84" mass="9350">MNKVPDMLDTDPGVTAMQPLDHATNPFALMTDPEAVLRAVQHSDRLARLQSRVYRPLDRAPLDQSLRDLAEPDASPTQFDTLHG</sequence>
<gene>
    <name evidence="2" type="ORF">OMP39_01305</name>
</gene>
<proteinExistence type="predicted"/>
<feature type="region of interest" description="Disordered" evidence="1">
    <location>
        <begin position="64"/>
        <end position="84"/>
    </location>
</feature>
<dbReference type="EMBL" id="CP110257">
    <property type="protein sequence ID" value="UZD55263.1"/>
    <property type="molecule type" value="Genomic_DNA"/>
</dbReference>
<keyword evidence="3" id="KW-1185">Reference proteome</keyword>
<name>A0ABY6MTD9_9BURK</name>
<dbReference type="RefSeq" id="WP_264893021.1">
    <property type="nucleotide sequence ID" value="NZ_CP110257.1"/>
</dbReference>
<evidence type="ECO:0000256" key="1">
    <source>
        <dbReference type="SAM" id="MobiDB-lite"/>
    </source>
</evidence>
<organism evidence="2 3">
    <name type="scientific">Caldimonas aquatica</name>
    <dbReference type="NCBI Taxonomy" id="376175"/>
    <lineage>
        <taxon>Bacteria</taxon>
        <taxon>Pseudomonadati</taxon>
        <taxon>Pseudomonadota</taxon>
        <taxon>Betaproteobacteria</taxon>
        <taxon>Burkholderiales</taxon>
        <taxon>Sphaerotilaceae</taxon>
        <taxon>Caldimonas</taxon>
    </lineage>
</organism>
<evidence type="ECO:0000313" key="2">
    <source>
        <dbReference type="EMBL" id="UZD55263.1"/>
    </source>
</evidence>
<evidence type="ECO:0000313" key="3">
    <source>
        <dbReference type="Proteomes" id="UP001163266"/>
    </source>
</evidence>
<reference evidence="2" key="1">
    <citation type="submission" date="2022-10" db="EMBL/GenBank/DDBJ databases">
        <title>Complete genome sequence of Schlegelella aquatica LMG 23380.</title>
        <authorList>
            <person name="Musilova J."/>
            <person name="Kourilova X."/>
            <person name="Bezdicek M."/>
            <person name="Hermankova K."/>
            <person name="Obruca S."/>
            <person name="Sedlar K."/>
        </authorList>
    </citation>
    <scope>NUCLEOTIDE SEQUENCE</scope>
    <source>
        <strain evidence="2">LMG 23380</strain>
    </source>
</reference>
<dbReference type="Proteomes" id="UP001163266">
    <property type="component" value="Chromosome"/>
</dbReference>
<protein>
    <submittedName>
        <fullName evidence="2">Uncharacterized protein</fullName>
    </submittedName>
</protein>
<accession>A0ABY6MTD9</accession>
<feature type="compositionally biased region" description="Polar residues" evidence="1">
    <location>
        <begin position="75"/>
        <end position="84"/>
    </location>
</feature>